<organism evidence="1 2">
    <name type="scientific">Brevundimonas nasdae</name>
    <dbReference type="NCBI Taxonomy" id="172043"/>
    <lineage>
        <taxon>Bacteria</taxon>
        <taxon>Pseudomonadati</taxon>
        <taxon>Pseudomonadota</taxon>
        <taxon>Alphaproteobacteria</taxon>
        <taxon>Caulobacterales</taxon>
        <taxon>Caulobacteraceae</taxon>
        <taxon>Brevundimonas</taxon>
    </lineage>
</organism>
<dbReference type="Proteomes" id="UP000031166">
    <property type="component" value="Unassembled WGS sequence"/>
</dbReference>
<gene>
    <name evidence="1" type="ORF">RM53_08930</name>
</gene>
<dbReference type="EMBL" id="JWSY01000012">
    <property type="protein sequence ID" value="KIC58242.1"/>
    <property type="molecule type" value="Genomic_DNA"/>
</dbReference>
<comment type="caution">
    <text evidence="1">The sequence shown here is derived from an EMBL/GenBank/DDBJ whole genome shotgun (WGS) entry which is preliminary data.</text>
</comment>
<proteinExistence type="predicted"/>
<reference evidence="1 2" key="1">
    <citation type="submission" date="2014-12" db="EMBL/GenBank/DDBJ databases">
        <title>Genome sequencing of Brevundimonas nasdae TPW30.</title>
        <authorList>
            <person name="Tan P.W."/>
            <person name="Chan K.-G."/>
        </authorList>
    </citation>
    <scope>NUCLEOTIDE SEQUENCE [LARGE SCALE GENOMIC DNA]</scope>
    <source>
        <strain evidence="1 2">TPW30</strain>
    </source>
</reference>
<name>A0A0B4CP91_9CAUL</name>
<dbReference type="AlphaFoldDB" id="A0A0B4CP91"/>
<dbReference type="RefSeq" id="WP_039246040.1">
    <property type="nucleotide sequence ID" value="NZ_JWSY01000012.1"/>
</dbReference>
<protein>
    <submittedName>
        <fullName evidence="1">Uncharacterized protein</fullName>
    </submittedName>
</protein>
<accession>A0A0B4CP91</accession>
<dbReference type="STRING" id="172043.RM53_08930"/>
<evidence type="ECO:0000313" key="1">
    <source>
        <dbReference type="EMBL" id="KIC58242.1"/>
    </source>
</evidence>
<sequence length="100" mass="10979">MTKPIRMRLHSRADAIDLVDYDAGDLEPVDKALLGFGAKKILSVGNPLEETQRYSLGSSEVILDWDGYTSALRTTDPTHLTAIFNALSRSPLFEVAGKDD</sequence>
<evidence type="ECO:0000313" key="2">
    <source>
        <dbReference type="Proteomes" id="UP000031166"/>
    </source>
</evidence>